<gene>
    <name evidence="5" type="ORF">K7432_007984</name>
</gene>
<evidence type="ECO:0000256" key="3">
    <source>
        <dbReference type="SAM" id="SignalP"/>
    </source>
</evidence>
<dbReference type="InterPro" id="IPR008929">
    <property type="entry name" value="Chondroitin_lyas"/>
</dbReference>
<dbReference type="EMBL" id="JASJQH010007297">
    <property type="protein sequence ID" value="KAK9711162.1"/>
    <property type="molecule type" value="Genomic_DNA"/>
</dbReference>
<accession>A0ABR2VZC5</accession>
<keyword evidence="6" id="KW-1185">Reference proteome</keyword>
<feature type="signal peptide" evidence="3">
    <location>
        <begin position="1"/>
        <end position="27"/>
    </location>
</feature>
<evidence type="ECO:0000313" key="6">
    <source>
        <dbReference type="Proteomes" id="UP001479436"/>
    </source>
</evidence>
<dbReference type="Gene3D" id="1.50.10.100">
    <property type="entry name" value="Chondroitin AC/alginate lyase"/>
    <property type="match status" value="1"/>
</dbReference>
<evidence type="ECO:0000256" key="2">
    <source>
        <dbReference type="ARBA" id="ARBA00023239"/>
    </source>
</evidence>
<keyword evidence="2" id="KW-0456">Lyase</keyword>
<proteinExistence type="predicted"/>
<dbReference type="Proteomes" id="UP001479436">
    <property type="component" value="Unassembled WGS sequence"/>
</dbReference>
<feature type="chain" id="PRO_5045123675" description="Alginate lyase domain-containing protein" evidence="3">
    <location>
        <begin position="28"/>
        <end position="455"/>
    </location>
</feature>
<protein>
    <recommendedName>
        <fullName evidence="4">Alginate lyase domain-containing protein</fullName>
    </recommendedName>
</protein>
<feature type="domain" description="Alginate lyase" evidence="4">
    <location>
        <begin position="80"/>
        <end position="359"/>
    </location>
</feature>
<comment type="caution">
    <text evidence="5">The sequence shown here is derived from an EMBL/GenBank/DDBJ whole genome shotgun (WGS) entry which is preliminary data.</text>
</comment>
<evidence type="ECO:0000313" key="5">
    <source>
        <dbReference type="EMBL" id="KAK9711162.1"/>
    </source>
</evidence>
<sequence>MVGKSRSSLLILLITTGLLENVGMASSAKVEEKFSFVSLDPSILAENKRQLNSYDANLQDAFYTLKKKADRACGNNTLYSITTKSQLPPSNNRQDYLSLARYYWPNEKSPNGLPYKRRDGHSNPEINTVSDYQLFRALVRDVQSLGLAYYFLENDSYASKAIEHLKVWFVDNSTRMNPHLRYASYIRGEDLGRRQGIIDLNVLPDLFNVIPYLQESSNWTEDISNGLREWFTEYMAWLDKSELGFLERTSHNNHATYFDVQYMAIALFLGRDDLASKVALNATSSRIDTQISPDGSQPHETLRATSWFYSIFNLNGLFHLAALSTKVGVDLYHYKGSKGQSIKRALDYLLPYSLNQSVWPYPNVEGFGATLQYVRTLQNAYVIYNDPRYLEASKEILNAYRPSYNITRLFQPFHLFTSLDTIHIASTSSAISLTPYEFASSLLILTSLVMIALSY</sequence>
<dbReference type="SUPFAM" id="SSF48230">
    <property type="entry name" value="Chondroitin AC/alginate lyase"/>
    <property type="match status" value="1"/>
</dbReference>
<reference evidence="5 6" key="1">
    <citation type="submission" date="2023-04" db="EMBL/GenBank/DDBJ databases">
        <title>Genome of Basidiobolus ranarum AG-B5.</title>
        <authorList>
            <person name="Stajich J.E."/>
            <person name="Carter-House D."/>
            <person name="Gryganskyi A."/>
        </authorList>
    </citation>
    <scope>NUCLEOTIDE SEQUENCE [LARGE SCALE GENOMIC DNA]</scope>
    <source>
        <strain evidence="5 6">AG-B5</strain>
    </source>
</reference>
<dbReference type="Pfam" id="PF05426">
    <property type="entry name" value="Alginate_lyase"/>
    <property type="match status" value="1"/>
</dbReference>
<keyword evidence="1 3" id="KW-0732">Signal</keyword>
<organism evidence="5 6">
    <name type="scientific">Basidiobolus ranarum</name>
    <dbReference type="NCBI Taxonomy" id="34480"/>
    <lineage>
        <taxon>Eukaryota</taxon>
        <taxon>Fungi</taxon>
        <taxon>Fungi incertae sedis</taxon>
        <taxon>Zoopagomycota</taxon>
        <taxon>Entomophthoromycotina</taxon>
        <taxon>Basidiobolomycetes</taxon>
        <taxon>Basidiobolales</taxon>
        <taxon>Basidiobolaceae</taxon>
        <taxon>Basidiobolus</taxon>
    </lineage>
</organism>
<name>A0ABR2VZC5_9FUNG</name>
<dbReference type="InterPro" id="IPR008397">
    <property type="entry name" value="Alginate_lyase_dom"/>
</dbReference>
<evidence type="ECO:0000259" key="4">
    <source>
        <dbReference type="Pfam" id="PF05426"/>
    </source>
</evidence>
<evidence type="ECO:0000256" key="1">
    <source>
        <dbReference type="ARBA" id="ARBA00022729"/>
    </source>
</evidence>